<evidence type="ECO:0000256" key="1">
    <source>
        <dbReference type="SAM" id="MobiDB-lite"/>
    </source>
</evidence>
<dbReference type="Proteomes" id="UP000017840">
    <property type="component" value="Unassembled WGS sequence"/>
</dbReference>
<feature type="compositionally biased region" description="Polar residues" evidence="1">
    <location>
        <begin position="1"/>
        <end position="20"/>
    </location>
</feature>
<evidence type="ECO:0000313" key="4">
    <source>
        <dbReference type="Proteomes" id="UP000017840"/>
    </source>
</evidence>
<organism evidence="3 4">
    <name type="scientific">Candidatus Halobonum tyrrellensis G22</name>
    <dbReference type="NCBI Taxonomy" id="1324957"/>
    <lineage>
        <taxon>Archaea</taxon>
        <taxon>Methanobacteriati</taxon>
        <taxon>Methanobacteriota</taxon>
        <taxon>Stenosarchaea group</taxon>
        <taxon>Halobacteria</taxon>
        <taxon>Halobacteriales</taxon>
        <taxon>Haloferacaceae</taxon>
        <taxon>Candidatus Halobonum</taxon>
    </lineage>
</organism>
<name>V4HGG2_9EURY</name>
<accession>V4HGG2</accession>
<gene>
    <name evidence="3" type="ORF">K933_16547</name>
</gene>
<keyword evidence="4" id="KW-1185">Reference proteome</keyword>
<dbReference type="RefSeq" id="WP_023395877.1">
    <property type="nucleotide sequence ID" value="NZ_ASGZ01000068.1"/>
</dbReference>
<comment type="caution">
    <text evidence="3">The sequence shown here is derived from an EMBL/GenBank/DDBJ whole genome shotgun (WGS) entry which is preliminary data.</text>
</comment>
<evidence type="ECO:0000259" key="2">
    <source>
        <dbReference type="Pfam" id="PF24035"/>
    </source>
</evidence>
<evidence type="ECO:0000313" key="3">
    <source>
        <dbReference type="EMBL" id="ESP86889.1"/>
    </source>
</evidence>
<proteinExistence type="predicted"/>
<dbReference type="OrthoDB" id="331021at2157"/>
<dbReference type="EMBL" id="ASGZ01000068">
    <property type="protein sequence ID" value="ESP86889.1"/>
    <property type="molecule type" value="Genomic_DNA"/>
</dbReference>
<protein>
    <recommendedName>
        <fullName evidence="2">DUF7344 domain-containing protein</fullName>
    </recommendedName>
</protein>
<sequence length="225" mass="23907">MTETSLSTADDAPSDSTASNGGAELAESTGQGELDVGAEGEQGDVNAPEPLTTNDIHSLLKNQRRRYVLEYLRDNDEPVRLRDVAEQIAAWENDKELKTITSSERKRAYVGLYQCHLPKMDDADVVSFDQNRGDIEIGPNADQLMSYLTDDEETEETDAAVHSWADRYLAVSGAALLVTVVVAAGFGASGVGVALAALTSLSVGALSLAEKRSLAADDGDDETAA</sequence>
<dbReference type="PATRIC" id="fig|1324957.4.peg.3360"/>
<dbReference type="AlphaFoldDB" id="V4HGG2"/>
<dbReference type="InterPro" id="IPR055768">
    <property type="entry name" value="DUF7344"/>
</dbReference>
<dbReference type="eggNOG" id="arCOG03828">
    <property type="taxonomic scope" value="Archaea"/>
</dbReference>
<feature type="domain" description="DUF7344" evidence="2">
    <location>
        <begin position="57"/>
        <end position="136"/>
    </location>
</feature>
<reference evidence="3 4" key="1">
    <citation type="journal article" date="2013" name="Genome Announc.">
        <title>Draft Genome Sequence of 'Candidatus Halobonum tyrrellensis' Strain G22, Isolated from the Hypersaline Waters of Lake Tyrrell, Australia.</title>
        <authorList>
            <person name="Ugalde J.A."/>
            <person name="Narasingarao P."/>
            <person name="Kuo S."/>
            <person name="Podell S."/>
            <person name="Allen E.E."/>
        </authorList>
    </citation>
    <scope>NUCLEOTIDE SEQUENCE [LARGE SCALE GENOMIC DNA]</scope>
    <source>
        <strain evidence="3 4">G22</strain>
    </source>
</reference>
<dbReference type="Pfam" id="PF24035">
    <property type="entry name" value="DUF7344"/>
    <property type="match status" value="1"/>
</dbReference>
<feature type="region of interest" description="Disordered" evidence="1">
    <location>
        <begin position="1"/>
        <end position="56"/>
    </location>
</feature>